<dbReference type="AlphaFoldDB" id="A0A0A9HSM5"/>
<organism evidence="2">
    <name type="scientific">Arundo donax</name>
    <name type="common">Giant reed</name>
    <name type="synonym">Donax arundinaceus</name>
    <dbReference type="NCBI Taxonomy" id="35708"/>
    <lineage>
        <taxon>Eukaryota</taxon>
        <taxon>Viridiplantae</taxon>
        <taxon>Streptophyta</taxon>
        <taxon>Embryophyta</taxon>
        <taxon>Tracheophyta</taxon>
        <taxon>Spermatophyta</taxon>
        <taxon>Magnoliopsida</taxon>
        <taxon>Liliopsida</taxon>
        <taxon>Poales</taxon>
        <taxon>Poaceae</taxon>
        <taxon>PACMAD clade</taxon>
        <taxon>Arundinoideae</taxon>
        <taxon>Arundineae</taxon>
        <taxon>Arundo</taxon>
    </lineage>
</organism>
<reference evidence="2" key="2">
    <citation type="journal article" date="2015" name="Data Brief">
        <title>Shoot transcriptome of the giant reed, Arundo donax.</title>
        <authorList>
            <person name="Barrero R.A."/>
            <person name="Guerrero F.D."/>
            <person name="Moolhuijzen P."/>
            <person name="Goolsby J.A."/>
            <person name="Tidwell J."/>
            <person name="Bellgard S.E."/>
            <person name="Bellgard M.I."/>
        </authorList>
    </citation>
    <scope>NUCLEOTIDE SEQUENCE</scope>
    <source>
        <tissue evidence="2">Shoot tissue taken approximately 20 cm above the soil surface</tissue>
    </source>
</reference>
<sequence length="38" mass="3860">MQEPFLLAKPLSASAGGSHAQVSVSSQGEFGSRGIGRD</sequence>
<evidence type="ECO:0000313" key="2">
    <source>
        <dbReference type="EMBL" id="JAE38839.1"/>
    </source>
</evidence>
<feature type="compositionally biased region" description="Polar residues" evidence="1">
    <location>
        <begin position="20"/>
        <end position="29"/>
    </location>
</feature>
<name>A0A0A9HSM5_ARUDO</name>
<proteinExistence type="predicted"/>
<dbReference type="EMBL" id="GBRH01159057">
    <property type="protein sequence ID" value="JAE38839.1"/>
    <property type="molecule type" value="Transcribed_RNA"/>
</dbReference>
<accession>A0A0A9HSM5</accession>
<evidence type="ECO:0000256" key="1">
    <source>
        <dbReference type="SAM" id="MobiDB-lite"/>
    </source>
</evidence>
<feature type="region of interest" description="Disordered" evidence="1">
    <location>
        <begin position="1"/>
        <end position="38"/>
    </location>
</feature>
<protein>
    <submittedName>
        <fullName evidence="2">Uncharacterized protein</fullName>
    </submittedName>
</protein>
<reference evidence="2" key="1">
    <citation type="submission" date="2014-09" db="EMBL/GenBank/DDBJ databases">
        <authorList>
            <person name="Magalhaes I.L.F."/>
            <person name="Oliveira U."/>
            <person name="Santos F.R."/>
            <person name="Vidigal T.H.D.A."/>
            <person name="Brescovit A.D."/>
            <person name="Santos A.J."/>
        </authorList>
    </citation>
    <scope>NUCLEOTIDE SEQUENCE</scope>
    <source>
        <tissue evidence="2">Shoot tissue taken approximately 20 cm above the soil surface</tissue>
    </source>
</reference>